<dbReference type="eggNOG" id="COG0053">
    <property type="taxonomic scope" value="Bacteria"/>
</dbReference>
<dbReference type="InterPro" id="IPR040177">
    <property type="entry name" value="SLC30A9"/>
</dbReference>
<dbReference type="STRING" id="235985.SAMN05414137_102328"/>
<dbReference type="RefSeq" id="WP_042454481.1">
    <property type="nucleotide sequence ID" value="NZ_BBPN01000033.1"/>
</dbReference>
<feature type="transmembrane region" description="Helical" evidence="6">
    <location>
        <begin position="163"/>
        <end position="184"/>
    </location>
</feature>
<dbReference type="PANTHER" id="PTHR13414">
    <property type="entry name" value="HUEL-CATION TRANSPORTER"/>
    <property type="match status" value="1"/>
</dbReference>
<organism evidence="8 9">
    <name type="scientific">Streptacidiphilus jiangxiensis</name>
    <dbReference type="NCBI Taxonomy" id="235985"/>
    <lineage>
        <taxon>Bacteria</taxon>
        <taxon>Bacillati</taxon>
        <taxon>Actinomycetota</taxon>
        <taxon>Actinomycetes</taxon>
        <taxon>Kitasatosporales</taxon>
        <taxon>Streptomycetaceae</taxon>
        <taxon>Streptacidiphilus</taxon>
    </lineage>
</organism>
<feature type="domain" description="Cation efflux protein transmembrane" evidence="7">
    <location>
        <begin position="10"/>
        <end position="220"/>
    </location>
</feature>
<evidence type="ECO:0000313" key="9">
    <source>
        <dbReference type="Proteomes" id="UP000183015"/>
    </source>
</evidence>
<dbReference type="NCBIfam" id="TIGR01297">
    <property type="entry name" value="CDF"/>
    <property type="match status" value="1"/>
</dbReference>
<feature type="transmembrane region" description="Helical" evidence="6">
    <location>
        <begin position="190"/>
        <end position="209"/>
    </location>
</feature>
<evidence type="ECO:0000256" key="5">
    <source>
        <dbReference type="ARBA" id="ARBA00023136"/>
    </source>
</evidence>
<dbReference type="SUPFAM" id="SSF161111">
    <property type="entry name" value="Cation efflux protein transmembrane domain-like"/>
    <property type="match status" value="1"/>
</dbReference>
<keyword evidence="9" id="KW-1185">Reference proteome</keyword>
<sequence length="310" mass="32589">MANEESVGTVLVAGAANLGIAAAKAVAGVVSGSSAMLSEAAHSFADTVTEALLFTALRRGDRAADARHPLGYGRAVYVWALLASVATFVGGAVFSVTDGIHTLVHGEKPGDPLVSYVVLAVSFVLEGVSLLRGLRQTRGEAQRYHVPVLRYLRRTPDTTVKAVVFEDAAALVGLILAAGGLLGGQLTGSGVWDGIASLAIGVLLTLVAFELGRSNGSMLIGQSLPERMRLQLVRELEEMRDVEAVVDLAAVMQGPQEVLVAAKVDFRDAATAARIEALCDEAERRLKARHPRIARVYLDPTPSVTDEALS</sequence>
<keyword evidence="4 6" id="KW-1133">Transmembrane helix</keyword>
<evidence type="ECO:0000259" key="7">
    <source>
        <dbReference type="Pfam" id="PF01545"/>
    </source>
</evidence>
<dbReference type="InterPro" id="IPR058533">
    <property type="entry name" value="Cation_efflux_TM"/>
</dbReference>
<dbReference type="InterPro" id="IPR027469">
    <property type="entry name" value="Cation_efflux_TMD_sf"/>
</dbReference>
<evidence type="ECO:0000256" key="6">
    <source>
        <dbReference type="SAM" id="Phobius"/>
    </source>
</evidence>
<dbReference type="InterPro" id="IPR036837">
    <property type="entry name" value="Cation_efflux_CTD_sf"/>
</dbReference>
<dbReference type="Pfam" id="PF01545">
    <property type="entry name" value="Cation_efflux"/>
    <property type="match status" value="1"/>
</dbReference>
<dbReference type="GO" id="GO:0006829">
    <property type="term" value="P:zinc ion transport"/>
    <property type="evidence" value="ECO:0007669"/>
    <property type="project" value="InterPro"/>
</dbReference>
<evidence type="ECO:0000256" key="3">
    <source>
        <dbReference type="ARBA" id="ARBA00022692"/>
    </source>
</evidence>
<feature type="transmembrane region" description="Helical" evidence="6">
    <location>
        <begin position="114"/>
        <end position="134"/>
    </location>
</feature>
<evidence type="ECO:0000313" key="8">
    <source>
        <dbReference type="EMBL" id="SEK52991.1"/>
    </source>
</evidence>
<keyword evidence="5 6" id="KW-0472">Membrane</keyword>
<accession>A0A1H7HRS4</accession>
<evidence type="ECO:0000256" key="1">
    <source>
        <dbReference type="ARBA" id="ARBA00004141"/>
    </source>
</evidence>
<dbReference type="PANTHER" id="PTHR13414:SF9">
    <property type="entry name" value="PROTON-COUPLED ZINC ANTIPORTER SLC30A9, MITOCHONDRIAL"/>
    <property type="match status" value="1"/>
</dbReference>
<comment type="subcellular location">
    <subcellularLocation>
        <location evidence="1">Membrane</location>
        <topology evidence="1">Multi-pass membrane protein</topology>
    </subcellularLocation>
</comment>
<evidence type="ECO:0000256" key="2">
    <source>
        <dbReference type="ARBA" id="ARBA00022448"/>
    </source>
</evidence>
<dbReference type="SUPFAM" id="SSF160240">
    <property type="entry name" value="Cation efflux protein cytoplasmic domain-like"/>
    <property type="match status" value="1"/>
</dbReference>
<reference evidence="9" key="1">
    <citation type="submission" date="2016-10" db="EMBL/GenBank/DDBJ databases">
        <authorList>
            <person name="Varghese N."/>
        </authorList>
    </citation>
    <scope>NUCLEOTIDE SEQUENCE [LARGE SCALE GENOMIC DNA]</scope>
    <source>
        <strain evidence="9">DSM 45096 / BCRC 16803 / CGMCC 4.1857 / CIP 109030 / JCM 12277 / KCTC 19219 / NBRC 100920 / 33214</strain>
    </source>
</reference>
<keyword evidence="2" id="KW-0813">Transport</keyword>
<protein>
    <submittedName>
        <fullName evidence="8">Cation diffusion facilitator family transporter</fullName>
    </submittedName>
</protein>
<dbReference type="OrthoDB" id="9806522at2"/>
<proteinExistence type="predicted"/>
<name>A0A1H7HRS4_STRJI</name>
<gene>
    <name evidence="8" type="ORF">SAMN05414137_102328</name>
</gene>
<dbReference type="Gene3D" id="3.30.70.1350">
    <property type="entry name" value="Cation efflux protein, cytoplasmic domain"/>
    <property type="match status" value="1"/>
</dbReference>
<dbReference type="Gene3D" id="1.20.1510.10">
    <property type="entry name" value="Cation efflux protein transmembrane domain"/>
    <property type="match status" value="1"/>
</dbReference>
<dbReference type="GO" id="GO:0016020">
    <property type="term" value="C:membrane"/>
    <property type="evidence" value="ECO:0007669"/>
    <property type="project" value="UniProtKB-SubCell"/>
</dbReference>
<dbReference type="GO" id="GO:0008324">
    <property type="term" value="F:monoatomic cation transmembrane transporter activity"/>
    <property type="evidence" value="ECO:0007669"/>
    <property type="project" value="InterPro"/>
</dbReference>
<dbReference type="AlphaFoldDB" id="A0A1H7HRS4"/>
<dbReference type="InterPro" id="IPR002524">
    <property type="entry name" value="Cation_efflux"/>
</dbReference>
<dbReference type="Proteomes" id="UP000183015">
    <property type="component" value="Unassembled WGS sequence"/>
</dbReference>
<evidence type="ECO:0000256" key="4">
    <source>
        <dbReference type="ARBA" id="ARBA00022989"/>
    </source>
</evidence>
<dbReference type="EMBL" id="FOAZ01000002">
    <property type="protein sequence ID" value="SEK52991.1"/>
    <property type="molecule type" value="Genomic_DNA"/>
</dbReference>
<feature type="transmembrane region" description="Helical" evidence="6">
    <location>
        <begin position="76"/>
        <end position="94"/>
    </location>
</feature>
<keyword evidence="3 6" id="KW-0812">Transmembrane</keyword>